<dbReference type="InterPro" id="IPR036249">
    <property type="entry name" value="Thioredoxin-like_sf"/>
</dbReference>
<organism evidence="4 5">
    <name type="scientific">Seiridium cardinale</name>
    <dbReference type="NCBI Taxonomy" id="138064"/>
    <lineage>
        <taxon>Eukaryota</taxon>
        <taxon>Fungi</taxon>
        <taxon>Dikarya</taxon>
        <taxon>Ascomycota</taxon>
        <taxon>Pezizomycotina</taxon>
        <taxon>Sordariomycetes</taxon>
        <taxon>Xylariomycetidae</taxon>
        <taxon>Amphisphaeriales</taxon>
        <taxon>Sporocadaceae</taxon>
        <taxon>Seiridium</taxon>
    </lineage>
</organism>
<gene>
    <name evidence="4" type="ORF">SCAR479_06616</name>
</gene>
<dbReference type="SFLD" id="SFLDG00358">
    <property type="entry name" value="Main_(cytGST)"/>
    <property type="match status" value="1"/>
</dbReference>
<dbReference type="Proteomes" id="UP001465668">
    <property type="component" value="Unassembled WGS sequence"/>
</dbReference>
<dbReference type="InterPro" id="IPR040079">
    <property type="entry name" value="Glutathione_S-Trfase"/>
</dbReference>
<dbReference type="EMBL" id="JARVKM010000025">
    <property type="protein sequence ID" value="KAK9776878.1"/>
    <property type="molecule type" value="Genomic_DNA"/>
</dbReference>
<dbReference type="PROSITE" id="PS50404">
    <property type="entry name" value="GST_NTER"/>
    <property type="match status" value="1"/>
</dbReference>
<dbReference type="SUPFAM" id="SSF52833">
    <property type="entry name" value="Thioredoxin-like"/>
    <property type="match status" value="1"/>
</dbReference>
<accession>A0ABR2XSV6</accession>
<dbReference type="CDD" id="cd03057">
    <property type="entry name" value="GST_N_Beta"/>
    <property type="match status" value="1"/>
</dbReference>
<dbReference type="Pfam" id="PF00043">
    <property type="entry name" value="GST_C"/>
    <property type="match status" value="1"/>
</dbReference>
<name>A0ABR2XSV6_9PEZI</name>
<dbReference type="Gene3D" id="3.40.30.10">
    <property type="entry name" value="Glutaredoxin"/>
    <property type="match status" value="1"/>
</dbReference>
<sequence>MATPVPAMTFYQMKGSCSIVPHILLYHLDLPFRAIPMATDANGKYAAADGSFTHADYVKINPTGYVPALKLGDGTVIAEMPAVLSYIVNLSLESGSATHVKKKEETARLLGRTALEKAQVAQWLAYLSGTLHSLGFAAWWKPYRFVDDHEESYGAVQKKGRAVIETAFARIEQGLGGKQYMIGEEMTVVDLNVYVFYRWGRQIQIEMGEKYKEYTRIAKRIEGLEAVRKVLEVEGLKSCF</sequence>
<evidence type="ECO:0000259" key="3">
    <source>
        <dbReference type="PROSITE" id="PS50405"/>
    </source>
</evidence>
<dbReference type="Gene3D" id="1.20.1050.10">
    <property type="match status" value="1"/>
</dbReference>
<dbReference type="PANTHER" id="PTHR44051:SF8">
    <property type="entry name" value="GLUTATHIONE S-TRANSFERASE GSTA"/>
    <property type="match status" value="1"/>
</dbReference>
<comment type="caution">
    <text evidence="4">The sequence shown here is derived from an EMBL/GenBank/DDBJ whole genome shotgun (WGS) entry which is preliminary data.</text>
</comment>
<dbReference type="SFLD" id="SFLDS00019">
    <property type="entry name" value="Glutathione_Transferase_(cytos"/>
    <property type="match status" value="1"/>
</dbReference>
<feature type="domain" description="GST C-terminal" evidence="3">
    <location>
        <begin position="113"/>
        <end position="240"/>
    </location>
</feature>
<reference evidence="4 5" key="1">
    <citation type="submission" date="2024-02" db="EMBL/GenBank/DDBJ databases">
        <title>First draft genome assembly of two strains of Seiridium cardinale.</title>
        <authorList>
            <person name="Emiliani G."/>
            <person name="Scali E."/>
        </authorList>
    </citation>
    <scope>NUCLEOTIDE SEQUENCE [LARGE SCALE GENOMIC DNA]</scope>
    <source>
        <strain evidence="4 5">BM-138-000479</strain>
    </source>
</reference>
<proteinExistence type="inferred from homology"/>
<dbReference type="PANTHER" id="PTHR44051">
    <property type="entry name" value="GLUTATHIONE S-TRANSFERASE-RELATED"/>
    <property type="match status" value="1"/>
</dbReference>
<dbReference type="Pfam" id="PF13409">
    <property type="entry name" value="GST_N_2"/>
    <property type="match status" value="1"/>
</dbReference>
<dbReference type="InterPro" id="IPR010987">
    <property type="entry name" value="Glutathione-S-Trfase_C-like"/>
</dbReference>
<dbReference type="InterPro" id="IPR036282">
    <property type="entry name" value="Glutathione-S-Trfase_C_sf"/>
</dbReference>
<evidence type="ECO:0000313" key="5">
    <source>
        <dbReference type="Proteomes" id="UP001465668"/>
    </source>
</evidence>
<evidence type="ECO:0000313" key="4">
    <source>
        <dbReference type="EMBL" id="KAK9776878.1"/>
    </source>
</evidence>
<evidence type="ECO:0000256" key="1">
    <source>
        <dbReference type="ARBA" id="ARBA00007409"/>
    </source>
</evidence>
<protein>
    <submittedName>
        <fullName evidence="4">GST C-terminal domain-containing protein</fullName>
    </submittedName>
</protein>
<evidence type="ECO:0000259" key="2">
    <source>
        <dbReference type="PROSITE" id="PS50404"/>
    </source>
</evidence>
<dbReference type="SUPFAM" id="SSF47616">
    <property type="entry name" value="GST C-terminal domain-like"/>
    <property type="match status" value="1"/>
</dbReference>
<keyword evidence="5" id="KW-1185">Reference proteome</keyword>
<dbReference type="InterPro" id="IPR004046">
    <property type="entry name" value="GST_C"/>
</dbReference>
<dbReference type="PROSITE" id="PS50405">
    <property type="entry name" value="GST_CTER"/>
    <property type="match status" value="1"/>
</dbReference>
<feature type="domain" description="GST N-terminal" evidence="2">
    <location>
        <begin position="5"/>
        <end position="95"/>
    </location>
</feature>
<comment type="similarity">
    <text evidence="1">Belongs to the GST superfamily.</text>
</comment>
<dbReference type="InterPro" id="IPR004045">
    <property type="entry name" value="Glutathione_S-Trfase_N"/>
</dbReference>